<comment type="caution">
    <text evidence="1">The sequence shown here is derived from an EMBL/GenBank/DDBJ whole genome shotgun (WGS) entry which is preliminary data.</text>
</comment>
<protein>
    <submittedName>
        <fullName evidence="1">Uncharacterized protein</fullName>
    </submittedName>
</protein>
<reference evidence="1" key="2">
    <citation type="submission" date="2023-07" db="EMBL/GenBank/DDBJ databases">
        <authorList>
            <person name="Sun H."/>
        </authorList>
    </citation>
    <scope>NUCLEOTIDE SEQUENCE</scope>
    <source>
        <strain evidence="1">05753</strain>
    </source>
</reference>
<proteinExistence type="predicted"/>
<keyword evidence="2" id="KW-1185">Reference proteome</keyword>
<name>A0ABT8SZM0_9HYPH</name>
<dbReference type="RefSeq" id="WP_302078012.1">
    <property type="nucleotide sequence ID" value="NZ_JAUKWQ010000005.1"/>
</dbReference>
<evidence type="ECO:0000313" key="1">
    <source>
        <dbReference type="EMBL" id="MDO1583812.1"/>
    </source>
</evidence>
<dbReference type="Proteomes" id="UP001169006">
    <property type="component" value="Unassembled WGS sequence"/>
</dbReference>
<accession>A0ABT8SZM0</accession>
<reference evidence="1" key="1">
    <citation type="journal article" date="2015" name="Int. J. Syst. Evol. Microbiol.">
        <title>Rhizobium oryzicola sp. nov., potential plant-growth-promoting endophytic bacteria isolated from rice roots.</title>
        <authorList>
            <person name="Zhang X.X."/>
            <person name="Gao J.S."/>
            <person name="Cao Y.H."/>
            <person name="Sheirdil R.A."/>
            <person name="Wang X.C."/>
            <person name="Zhang L."/>
        </authorList>
    </citation>
    <scope>NUCLEOTIDE SEQUENCE</scope>
    <source>
        <strain evidence="1">05753</strain>
    </source>
</reference>
<sequence length="59" mass="6828">MTPFSLPHLGIFDFLTFRTLKLSGAKKSYKPEAAPIVMSNPDEREESSQIYLWSFFPLF</sequence>
<evidence type="ECO:0000313" key="2">
    <source>
        <dbReference type="Proteomes" id="UP001169006"/>
    </source>
</evidence>
<organism evidence="1 2">
    <name type="scientific">Rhizobium oryzicola</name>
    <dbReference type="NCBI Taxonomy" id="1232668"/>
    <lineage>
        <taxon>Bacteria</taxon>
        <taxon>Pseudomonadati</taxon>
        <taxon>Pseudomonadota</taxon>
        <taxon>Alphaproteobacteria</taxon>
        <taxon>Hyphomicrobiales</taxon>
        <taxon>Rhizobiaceae</taxon>
        <taxon>Rhizobium/Agrobacterium group</taxon>
        <taxon>Rhizobium</taxon>
    </lineage>
</organism>
<dbReference type="EMBL" id="JAUKWQ010000005">
    <property type="protein sequence ID" value="MDO1583812.1"/>
    <property type="molecule type" value="Genomic_DNA"/>
</dbReference>
<gene>
    <name evidence="1" type="ORF">Q2T52_17130</name>
</gene>